<sequence>MQTLQQSAAKSRLTLSEYARQMVLAGKVIAPASPEELGLIAELTREKNNLNQLAKVQNAAGAATREAELIRIIRFYNRMIAKLKRE</sequence>
<gene>
    <name evidence="1" type="ORF">NQ519_15545</name>
</gene>
<evidence type="ECO:0000313" key="2">
    <source>
        <dbReference type="Proteomes" id="UP001058267"/>
    </source>
</evidence>
<evidence type="ECO:0000313" key="1">
    <source>
        <dbReference type="EMBL" id="UWN65127.1"/>
    </source>
</evidence>
<dbReference type="Pfam" id="PF21983">
    <property type="entry name" value="NikA-like"/>
    <property type="match status" value="1"/>
</dbReference>
<dbReference type="InterPro" id="IPR053842">
    <property type="entry name" value="NikA-like"/>
</dbReference>
<protein>
    <recommendedName>
        <fullName evidence="3">Plasmid mobilization relaxosome protein MobC</fullName>
    </recommendedName>
</protein>
<dbReference type="Proteomes" id="UP001058267">
    <property type="component" value="Chromosome"/>
</dbReference>
<dbReference type="EMBL" id="CP102252">
    <property type="protein sequence ID" value="UWN65127.1"/>
    <property type="molecule type" value="Genomic_DNA"/>
</dbReference>
<keyword evidence="2" id="KW-1185">Reference proteome</keyword>
<organism evidence="1 2">
    <name type="scientific">Alistipes senegalensis JC50</name>
    <dbReference type="NCBI Taxonomy" id="1033732"/>
    <lineage>
        <taxon>Bacteria</taxon>
        <taxon>Pseudomonadati</taxon>
        <taxon>Bacteroidota</taxon>
        <taxon>Bacteroidia</taxon>
        <taxon>Bacteroidales</taxon>
        <taxon>Rikenellaceae</taxon>
        <taxon>Alistipes</taxon>
    </lineage>
</organism>
<accession>A0ABY5V6J3</accession>
<proteinExistence type="predicted"/>
<evidence type="ECO:0008006" key="3">
    <source>
        <dbReference type="Google" id="ProtNLM"/>
    </source>
</evidence>
<reference evidence="1" key="1">
    <citation type="journal article" date="2022" name="Cell">
        <title>Design, construction, and in vivo augmentation of a complex gut microbiome.</title>
        <authorList>
            <person name="Cheng A.G."/>
            <person name="Ho P.Y."/>
            <person name="Aranda-Diaz A."/>
            <person name="Jain S."/>
            <person name="Yu F.B."/>
            <person name="Meng X."/>
            <person name="Wang M."/>
            <person name="Iakiviak M."/>
            <person name="Nagashima K."/>
            <person name="Zhao A."/>
            <person name="Murugkar P."/>
            <person name="Patil A."/>
            <person name="Atabakhsh K."/>
            <person name="Weakley A."/>
            <person name="Yan J."/>
            <person name="Brumbaugh A.R."/>
            <person name="Higginbottom S."/>
            <person name="Dimas A."/>
            <person name="Shiver A.L."/>
            <person name="Deutschbauer A."/>
            <person name="Neff N."/>
            <person name="Sonnenburg J.L."/>
            <person name="Huang K.C."/>
            <person name="Fischbach M.A."/>
        </authorList>
    </citation>
    <scope>NUCLEOTIDE SEQUENCE</scope>
    <source>
        <strain evidence="1">JC50</strain>
    </source>
</reference>
<name>A0ABY5V6J3_9BACT</name>